<comment type="caution">
    <text evidence="2">The sequence shown here is derived from an EMBL/GenBank/DDBJ whole genome shotgun (WGS) entry which is preliminary data.</text>
</comment>
<organism evidence="2 3">
    <name type="scientific">Dipteronia dyeriana</name>
    <dbReference type="NCBI Taxonomy" id="168575"/>
    <lineage>
        <taxon>Eukaryota</taxon>
        <taxon>Viridiplantae</taxon>
        <taxon>Streptophyta</taxon>
        <taxon>Embryophyta</taxon>
        <taxon>Tracheophyta</taxon>
        <taxon>Spermatophyta</taxon>
        <taxon>Magnoliopsida</taxon>
        <taxon>eudicotyledons</taxon>
        <taxon>Gunneridae</taxon>
        <taxon>Pentapetalae</taxon>
        <taxon>rosids</taxon>
        <taxon>malvids</taxon>
        <taxon>Sapindales</taxon>
        <taxon>Sapindaceae</taxon>
        <taxon>Hippocastanoideae</taxon>
        <taxon>Acereae</taxon>
        <taxon>Dipteronia</taxon>
    </lineage>
</organism>
<dbReference type="SUPFAM" id="SSF56672">
    <property type="entry name" value="DNA/RNA polymerases"/>
    <property type="match status" value="1"/>
</dbReference>
<protein>
    <recommendedName>
        <fullName evidence="1">Reverse transcriptase domain-containing protein</fullName>
    </recommendedName>
</protein>
<dbReference type="CDD" id="cd01650">
    <property type="entry name" value="RT_nLTR_like"/>
    <property type="match status" value="1"/>
</dbReference>
<proteinExistence type="predicted"/>
<dbReference type="InterPro" id="IPR043502">
    <property type="entry name" value="DNA/RNA_pol_sf"/>
</dbReference>
<sequence length="204" mass="23246">MFGVSQWGRSVGMINHSLLCLIPKVKRVERLMELRPISLCNVIFKCISKAFANRFRKVLDSIIADTQSAFIPGKCIMDNAMIGFECTNALRKKVYGKKKGFMSLRLDMSKVYDRVEWSFSEGMMKRMGCSERWISLIMDCVSSVRYFFTLNGKFKGDVKPTRGLRQGDPISPYLFLICAEGFLSLISLAERSDDFSGFRCSIYG</sequence>
<feature type="domain" description="Reverse transcriptase" evidence="1">
    <location>
        <begin position="31"/>
        <end position="188"/>
    </location>
</feature>
<evidence type="ECO:0000313" key="3">
    <source>
        <dbReference type="Proteomes" id="UP001280121"/>
    </source>
</evidence>
<accession>A0AAD9X4Y0</accession>
<evidence type="ECO:0000313" key="2">
    <source>
        <dbReference type="EMBL" id="KAK2652879.1"/>
    </source>
</evidence>
<dbReference type="InterPro" id="IPR000477">
    <property type="entry name" value="RT_dom"/>
</dbReference>
<dbReference type="InterPro" id="IPR052343">
    <property type="entry name" value="Retrotransposon-Effector_Assoc"/>
</dbReference>
<dbReference type="Pfam" id="PF00078">
    <property type="entry name" value="RVT_1"/>
    <property type="match status" value="1"/>
</dbReference>
<reference evidence="2" key="1">
    <citation type="journal article" date="2023" name="Plant J.">
        <title>Genome sequences and population genomics provide insights into the demographic history, inbreeding, and mutation load of two 'living fossil' tree species of Dipteronia.</title>
        <authorList>
            <person name="Feng Y."/>
            <person name="Comes H.P."/>
            <person name="Chen J."/>
            <person name="Zhu S."/>
            <person name="Lu R."/>
            <person name="Zhang X."/>
            <person name="Li P."/>
            <person name="Qiu J."/>
            <person name="Olsen K.M."/>
            <person name="Qiu Y."/>
        </authorList>
    </citation>
    <scope>NUCLEOTIDE SEQUENCE</scope>
    <source>
        <tissue evidence="2">Leaf</tissue>
    </source>
</reference>
<keyword evidence="3" id="KW-1185">Reference proteome</keyword>
<name>A0AAD9X4Y0_9ROSI</name>
<dbReference type="AlphaFoldDB" id="A0AAD9X4Y0"/>
<dbReference type="EMBL" id="JANJYI010000004">
    <property type="protein sequence ID" value="KAK2652879.1"/>
    <property type="molecule type" value="Genomic_DNA"/>
</dbReference>
<gene>
    <name evidence="2" type="ORF">Ddye_012735</name>
</gene>
<dbReference type="PANTHER" id="PTHR46890:SF48">
    <property type="entry name" value="RNA-DIRECTED DNA POLYMERASE"/>
    <property type="match status" value="1"/>
</dbReference>
<dbReference type="Proteomes" id="UP001280121">
    <property type="component" value="Unassembled WGS sequence"/>
</dbReference>
<dbReference type="PANTHER" id="PTHR46890">
    <property type="entry name" value="NON-LTR RETROLELEMENT REVERSE TRANSCRIPTASE-LIKE PROTEIN-RELATED"/>
    <property type="match status" value="1"/>
</dbReference>
<evidence type="ECO:0000259" key="1">
    <source>
        <dbReference type="Pfam" id="PF00078"/>
    </source>
</evidence>